<organism evidence="1 2">
    <name type="scientific">Opitutus terrae (strain DSM 11246 / JCM 15787 / PB90-1)</name>
    <dbReference type="NCBI Taxonomy" id="452637"/>
    <lineage>
        <taxon>Bacteria</taxon>
        <taxon>Pseudomonadati</taxon>
        <taxon>Verrucomicrobiota</taxon>
        <taxon>Opitutia</taxon>
        <taxon>Opitutales</taxon>
        <taxon>Opitutaceae</taxon>
        <taxon>Opitutus</taxon>
    </lineage>
</organism>
<dbReference type="AlphaFoldDB" id="B1ZQP4"/>
<dbReference type="EMBL" id="CP001032">
    <property type="protein sequence ID" value="ACB75649.1"/>
    <property type="molecule type" value="Genomic_DNA"/>
</dbReference>
<dbReference type="STRING" id="452637.Oter_2367"/>
<dbReference type="InterPro" id="IPR026406">
    <property type="entry name" value="Ver/Plancto_CHP"/>
</dbReference>
<accession>B1ZQP4</accession>
<dbReference type="eggNOG" id="ENOG503309Y">
    <property type="taxonomic scope" value="Bacteria"/>
</dbReference>
<evidence type="ECO:0000313" key="1">
    <source>
        <dbReference type="EMBL" id="ACB75649.1"/>
    </source>
</evidence>
<protein>
    <recommendedName>
        <fullName evidence="3">Verruc_Plancto-restricted protein</fullName>
    </recommendedName>
</protein>
<dbReference type="KEGG" id="ote:Oter_2367"/>
<proteinExistence type="predicted"/>
<reference evidence="1 2" key="1">
    <citation type="journal article" date="2011" name="J. Bacteriol.">
        <title>Genome sequence of the verrucomicrobium Opitutus terrae PB90-1, an abundant inhabitant of rice paddy soil ecosystems.</title>
        <authorList>
            <person name="van Passel M.W."/>
            <person name="Kant R."/>
            <person name="Palva A."/>
            <person name="Copeland A."/>
            <person name="Lucas S."/>
            <person name="Lapidus A."/>
            <person name="Glavina del Rio T."/>
            <person name="Pitluck S."/>
            <person name="Goltsman E."/>
            <person name="Clum A."/>
            <person name="Sun H."/>
            <person name="Schmutz J."/>
            <person name="Larimer F.W."/>
            <person name="Land M.L."/>
            <person name="Hauser L."/>
            <person name="Kyrpides N."/>
            <person name="Mikhailova N."/>
            <person name="Richardson P.P."/>
            <person name="Janssen P.H."/>
            <person name="de Vos W.M."/>
            <person name="Smidt H."/>
        </authorList>
    </citation>
    <scope>NUCLEOTIDE SEQUENCE [LARGE SCALE GENOMIC DNA]</scope>
    <source>
        <strain evidence="2">DSM 11246 / JCM 15787 / PB90-1</strain>
    </source>
</reference>
<dbReference type="RefSeq" id="WP_012375186.1">
    <property type="nucleotide sequence ID" value="NC_010571.1"/>
</dbReference>
<name>B1ZQP4_OPITP</name>
<evidence type="ECO:0008006" key="3">
    <source>
        <dbReference type="Google" id="ProtNLM"/>
    </source>
</evidence>
<gene>
    <name evidence="1" type="ordered locus">Oter_2367</name>
</gene>
<dbReference type="Proteomes" id="UP000007013">
    <property type="component" value="Chromosome"/>
</dbReference>
<dbReference type="NCBIfam" id="TIGR04138">
    <property type="entry name" value="Plancto_Ver_chp"/>
    <property type="match status" value="1"/>
</dbReference>
<evidence type="ECO:0000313" key="2">
    <source>
        <dbReference type="Proteomes" id="UP000007013"/>
    </source>
</evidence>
<dbReference type="OrthoDB" id="9793330at2"/>
<dbReference type="HOGENOM" id="CLU_147987_0_0_0"/>
<sequence length="145" mass="16621">MQDPDFAEIVGLICKEDPRYDRKAYEFVRLGLDHTVKELRKKESSRGGRSRHVSGPELLEGLRVYALDQFGPLAKTVLNSWGVRRCQDFGEIVFNLIEYNVFSKTDSDRREDFADIYTFEDAFVKPFRPARSPHGPSSTEAVEST</sequence>
<keyword evidence="2" id="KW-1185">Reference proteome</keyword>